<proteinExistence type="predicted"/>
<dbReference type="Proteomes" id="UP001497512">
    <property type="component" value="Chromosome 1"/>
</dbReference>
<dbReference type="EMBL" id="OZ019893">
    <property type="protein sequence ID" value="CAK9192405.1"/>
    <property type="molecule type" value="Genomic_DNA"/>
</dbReference>
<evidence type="ECO:0000313" key="2">
    <source>
        <dbReference type="Proteomes" id="UP001497512"/>
    </source>
</evidence>
<dbReference type="InterPro" id="IPR032675">
    <property type="entry name" value="LRR_dom_sf"/>
</dbReference>
<reference evidence="1 2" key="1">
    <citation type="submission" date="2024-02" db="EMBL/GenBank/DDBJ databases">
        <authorList>
            <consortium name="ELIXIR-Norway"/>
            <consortium name="Elixir Norway"/>
        </authorList>
    </citation>
    <scope>NUCLEOTIDE SEQUENCE [LARGE SCALE GENOMIC DNA]</scope>
</reference>
<gene>
    <name evidence="1" type="ORF">CSSPTR1EN2_LOCUS1874</name>
</gene>
<protein>
    <recommendedName>
        <fullName evidence="3">Non-specific serine/threonine protein kinase</fullName>
    </recommendedName>
</protein>
<dbReference type="Gene3D" id="3.80.10.10">
    <property type="entry name" value="Ribonuclease Inhibitor"/>
    <property type="match status" value="1"/>
</dbReference>
<keyword evidence="2" id="KW-1185">Reference proteome</keyword>
<evidence type="ECO:0008006" key="3">
    <source>
        <dbReference type="Google" id="ProtNLM"/>
    </source>
</evidence>
<evidence type="ECO:0000313" key="1">
    <source>
        <dbReference type="EMBL" id="CAK9192405.1"/>
    </source>
</evidence>
<dbReference type="SUPFAM" id="SSF52058">
    <property type="entry name" value="L domain-like"/>
    <property type="match status" value="1"/>
</dbReference>
<accession>A0ABP0TD80</accession>
<name>A0ABP0TD80_9BRYO</name>
<organism evidence="1 2">
    <name type="scientific">Sphagnum troendelagicum</name>
    <dbReference type="NCBI Taxonomy" id="128251"/>
    <lineage>
        <taxon>Eukaryota</taxon>
        <taxon>Viridiplantae</taxon>
        <taxon>Streptophyta</taxon>
        <taxon>Embryophyta</taxon>
        <taxon>Bryophyta</taxon>
        <taxon>Sphagnophytina</taxon>
        <taxon>Sphagnopsida</taxon>
        <taxon>Sphagnales</taxon>
        <taxon>Sphagnaceae</taxon>
        <taxon>Sphagnum</taxon>
    </lineage>
</organism>
<sequence>MCSLLNNNELHGLLPDFSNVPNLTILNLASNNLNGAFPSNLMNSSNFTFQEINFDNNNFNGIVNLLQWRKSYLLQEMEITISIVNNDISELEPSWEEETYLSTTYLASGNCAIL</sequence>